<accession>A0A5N6KMV5</accession>
<feature type="compositionally biased region" description="Basic and acidic residues" evidence="1">
    <location>
        <begin position="42"/>
        <end position="56"/>
    </location>
</feature>
<evidence type="ECO:0000313" key="2">
    <source>
        <dbReference type="EMBL" id="KAB8305002.1"/>
    </source>
</evidence>
<name>A0A5N6KMV5_MONLA</name>
<keyword evidence="3" id="KW-1185">Reference proteome</keyword>
<feature type="region of interest" description="Disordered" evidence="1">
    <location>
        <begin position="27"/>
        <end position="56"/>
    </location>
</feature>
<proteinExistence type="predicted"/>
<dbReference type="EMBL" id="VIGI01000001">
    <property type="protein sequence ID" value="KAB8305002.1"/>
    <property type="molecule type" value="Genomic_DNA"/>
</dbReference>
<reference evidence="2 3" key="1">
    <citation type="submission" date="2019-06" db="EMBL/GenBank/DDBJ databases">
        <title>Genome Sequence of the Brown Rot Fungal Pathogen Monilinia laxa.</title>
        <authorList>
            <person name="De Miccolis Angelini R.M."/>
            <person name="Landi L."/>
            <person name="Abate D."/>
            <person name="Pollastro S."/>
            <person name="Romanazzi G."/>
            <person name="Faretra F."/>
        </authorList>
    </citation>
    <scope>NUCLEOTIDE SEQUENCE [LARGE SCALE GENOMIC DNA]</scope>
    <source>
        <strain evidence="2 3">Mlax316</strain>
    </source>
</reference>
<comment type="caution">
    <text evidence="2">The sequence shown here is derived from an EMBL/GenBank/DDBJ whole genome shotgun (WGS) entry which is preliminary data.</text>
</comment>
<evidence type="ECO:0000313" key="3">
    <source>
        <dbReference type="Proteomes" id="UP000326757"/>
    </source>
</evidence>
<dbReference type="Proteomes" id="UP000326757">
    <property type="component" value="Unassembled WGS sequence"/>
</dbReference>
<sequence>MEKDWSHMFKIGELSVPSDIATNFNKDVGVPAADGPEMLGRSARDRVRERQSESGDFHLNSHRVDKRRGRTEAYPMCGGHHQGLARVQTQQDVAPKISGQACL</sequence>
<evidence type="ECO:0000256" key="1">
    <source>
        <dbReference type="SAM" id="MobiDB-lite"/>
    </source>
</evidence>
<dbReference type="AlphaFoldDB" id="A0A5N6KMV5"/>
<organism evidence="2 3">
    <name type="scientific">Monilinia laxa</name>
    <name type="common">Brown rot fungus</name>
    <name type="synonym">Sclerotinia laxa</name>
    <dbReference type="NCBI Taxonomy" id="61186"/>
    <lineage>
        <taxon>Eukaryota</taxon>
        <taxon>Fungi</taxon>
        <taxon>Dikarya</taxon>
        <taxon>Ascomycota</taxon>
        <taxon>Pezizomycotina</taxon>
        <taxon>Leotiomycetes</taxon>
        <taxon>Helotiales</taxon>
        <taxon>Sclerotiniaceae</taxon>
        <taxon>Monilinia</taxon>
    </lineage>
</organism>
<gene>
    <name evidence="2" type="ORF">EYC80_004309</name>
</gene>
<protein>
    <submittedName>
        <fullName evidence="2">Uncharacterized protein</fullName>
    </submittedName>
</protein>